<evidence type="ECO:0000256" key="5">
    <source>
        <dbReference type="ARBA" id="ARBA00022723"/>
    </source>
</evidence>
<dbReference type="InterPro" id="IPR008971">
    <property type="entry name" value="HSP40/DnaJ_pept-bd"/>
</dbReference>
<evidence type="ECO:0000256" key="6">
    <source>
        <dbReference type="ARBA" id="ARBA00022737"/>
    </source>
</evidence>
<dbReference type="PROSITE" id="PS51188">
    <property type="entry name" value="ZF_CR"/>
    <property type="match status" value="1"/>
</dbReference>
<feature type="binding site" evidence="14">
    <location>
        <position position="197"/>
    </location>
    <ligand>
        <name>Zn(2+)</name>
        <dbReference type="ChEBI" id="CHEBI:29105"/>
        <label>1</label>
    </ligand>
</feature>
<dbReference type="InterPro" id="IPR001623">
    <property type="entry name" value="DnaJ_domain"/>
</dbReference>
<dbReference type="Gene3D" id="2.10.230.10">
    <property type="entry name" value="Heat shock protein DnaJ, cysteine-rich domain"/>
    <property type="match status" value="1"/>
</dbReference>
<comment type="subunit">
    <text evidence="2 14">Homodimer.</text>
</comment>
<dbReference type="PROSITE" id="PS50076">
    <property type="entry name" value="DNAJ_2"/>
    <property type="match status" value="1"/>
</dbReference>
<dbReference type="GO" id="GO:0005524">
    <property type="term" value="F:ATP binding"/>
    <property type="evidence" value="ECO:0007669"/>
    <property type="project" value="InterPro"/>
</dbReference>
<evidence type="ECO:0000256" key="14">
    <source>
        <dbReference type="HAMAP-Rule" id="MF_01152"/>
    </source>
</evidence>
<dbReference type="FunFam" id="2.60.260.20:FF:000004">
    <property type="entry name" value="Molecular chaperone DnaJ"/>
    <property type="match status" value="1"/>
</dbReference>
<dbReference type="NCBIfam" id="NF008035">
    <property type="entry name" value="PRK10767.1"/>
    <property type="match status" value="1"/>
</dbReference>
<dbReference type="SUPFAM" id="SSF46565">
    <property type="entry name" value="Chaperone J-domain"/>
    <property type="match status" value="1"/>
</dbReference>
<dbReference type="FunFam" id="1.10.287.110:FF:000034">
    <property type="entry name" value="Chaperone protein DnaJ"/>
    <property type="match status" value="1"/>
</dbReference>
<keyword evidence="5 14" id="KW-0479">Metal-binding</keyword>
<keyword evidence="9 14" id="KW-0346">Stress response</keyword>
<comment type="subcellular location">
    <subcellularLocation>
        <location evidence="1 14">Cytoplasm</location>
    </subcellularLocation>
</comment>
<sequence length="380" mass="41188">MATKRCYYETLEVTRTASGGEIAASYRKLAVKYHPDKNPGDEEAIARFKECSEAFEVLNDPEKRARYDRYGHAGVNGGGAGHFNDVEDIFSAFGDIFGDIFGGRSRGGRRVRRGRDVRCEVTLSLKEAAEGCHKTVTFHRHEPCTTCDGSGAAPGSKREVCSYCGGRGQVIQQAGIVRMQTTCPQCQGEGSAVSSPCKTCRGAGQTAKKVEAEVDVPAGVDNGMQIRMTGQGEPSPQGGPAGDCYCVVTVLPHPLFEREGQHLICRVPIAYSQAVLGATLEMPTLSGRVELKVPPGTQSGEVFRLRGKGLPDPRVHGVGDLHVQVSIEVPKKITAEENELLRKLAELERKNVAPARKGFFDKVMEFFAPEEEEQTEVEAS</sequence>
<feature type="binding site" evidence="14">
    <location>
        <position position="144"/>
    </location>
    <ligand>
        <name>Zn(2+)</name>
        <dbReference type="ChEBI" id="CHEBI:29105"/>
        <label>1</label>
    </ligand>
</feature>
<reference evidence="18 19" key="1">
    <citation type="submission" date="2019-02" db="EMBL/GenBank/DDBJ databases">
        <title>Deep-cultivation of Planctomycetes and their phenomic and genomic characterization uncovers novel biology.</title>
        <authorList>
            <person name="Wiegand S."/>
            <person name="Jogler M."/>
            <person name="Boedeker C."/>
            <person name="Pinto D."/>
            <person name="Vollmers J."/>
            <person name="Rivas-Marin E."/>
            <person name="Kohn T."/>
            <person name="Peeters S.H."/>
            <person name="Heuer A."/>
            <person name="Rast P."/>
            <person name="Oberbeckmann S."/>
            <person name="Bunk B."/>
            <person name="Jeske O."/>
            <person name="Meyerdierks A."/>
            <person name="Storesund J.E."/>
            <person name="Kallscheuer N."/>
            <person name="Luecker S."/>
            <person name="Lage O.M."/>
            <person name="Pohl T."/>
            <person name="Merkel B.J."/>
            <person name="Hornburger P."/>
            <person name="Mueller R.-W."/>
            <person name="Bruemmer F."/>
            <person name="Labrenz M."/>
            <person name="Spormann A.M."/>
            <person name="Op den Camp H."/>
            <person name="Overmann J."/>
            <person name="Amann R."/>
            <person name="Jetten M.S.M."/>
            <person name="Mascher T."/>
            <person name="Medema M.H."/>
            <person name="Devos D.P."/>
            <person name="Kaster A.-K."/>
            <person name="Ovreas L."/>
            <person name="Rohde M."/>
            <person name="Galperin M.Y."/>
            <person name="Jogler C."/>
        </authorList>
    </citation>
    <scope>NUCLEOTIDE SEQUENCE [LARGE SCALE GENOMIC DNA]</scope>
    <source>
        <strain evidence="18 19">I41</strain>
    </source>
</reference>
<dbReference type="Gene3D" id="2.60.260.20">
    <property type="entry name" value="Urease metallochaperone UreE, N-terminal domain"/>
    <property type="match status" value="2"/>
</dbReference>
<feature type="repeat" description="CXXCXGXG motif" evidence="14">
    <location>
        <begin position="183"/>
        <end position="190"/>
    </location>
</feature>
<evidence type="ECO:0000256" key="10">
    <source>
        <dbReference type="ARBA" id="ARBA00023186"/>
    </source>
</evidence>
<dbReference type="OrthoDB" id="9779889at2"/>
<keyword evidence="4 14" id="KW-0235">DNA replication</keyword>
<evidence type="ECO:0000256" key="12">
    <source>
        <dbReference type="ARBA" id="ARBA00061004"/>
    </source>
</evidence>
<dbReference type="GO" id="GO:0005737">
    <property type="term" value="C:cytoplasm"/>
    <property type="evidence" value="ECO:0007669"/>
    <property type="project" value="UniProtKB-SubCell"/>
</dbReference>
<evidence type="ECO:0000256" key="7">
    <source>
        <dbReference type="ARBA" id="ARBA00022771"/>
    </source>
</evidence>
<dbReference type="GO" id="GO:0042026">
    <property type="term" value="P:protein refolding"/>
    <property type="evidence" value="ECO:0007669"/>
    <property type="project" value="TreeGrafter"/>
</dbReference>
<feature type="binding site" evidence="14">
    <location>
        <position position="183"/>
    </location>
    <ligand>
        <name>Zn(2+)</name>
        <dbReference type="ChEBI" id="CHEBI:29105"/>
        <label>2</label>
    </ligand>
</feature>
<dbReference type="Pfam" id="PF01556">
    <property type="entry name" value="DnaJ_C"/>
    <property type="match status" value="1"/>
</dbReference>
<dbReference type="PANTHER" id="PTHR43096:SF48">
    <property type="entry name" value="CHAPERONE PROTEIN DNAJ"/>
    <property type="match status" value="1"/>
</dbReference>
<dbReference type="AlphaFoldDB" id="A0A517TX84"/>
<dbReference type="Pfam" id="PF00684">
    <property type="entry name" value="DnaJ_CXXCXGXG"/>
    <property type="match status" value="1"/>
</dbReference>
<dbReference type="InterPro" id="IPR036869">
    <property type="entry name" value="J_dom_sf"/>
</dbReference>
<dbReference type="CDD" id="cd10719">
    <property type="entry name" value="DnaJ_zf"/>
    <property type="match status" value="1"/>
</dbReference>
<evidence type="ECO:0000259" key="17">
    <source>
        <dbReference type="PROSITE" id="PS51188"/>
    </source>
</evidence>
<evidence type="ECO:0000259" key="16">
    <source>
        <dbReference type="PROSITE" id="PS50076"/>
    </source>
</evidence>
<comment type="similarity">
    <text evidence="12 14">Belongs to the DnaJ family.</text>
</comment>
<feature type="binding site" evidence="14">
    <location>
        <position position="161"/>
    </location>
    <ligand>
        <name>Zn(2+)</name>
        <dbReference type="ChEBI" id="CHEBI:29105"/>
        <label>2</label>
    </ligand>
</feature>
<dbReference type="NCBIfam" id="TIGR02349">
    <property type="entry name" value="DnaJ_bact"/>
    <property type="match status" value="1"/>
</dbReference>
<feature type="domain" description="J" evidence="16">
    <location>
        <begin position="6"/>
        <end position="71"/>
    </location>
</feature>
<comment type="cofactor">
    <cofactor evidence="14">
        <name>Zn(2+)</name>
        <dbReference type="ChEBI" id="CHEBI:29105"/>
    </cofactor>
    <text evidence="14">Binds 2 Zn(2+) ions per monomer.</text>
</comment>
<dbReference type="PANTHER" id="PTHR43096">
    <property type="entry name" value="DNAJ HOMOLOG 1, MITOCHONDRIAL-RELATED"/>
    <property type="match status" value="1"/>
</dbReference>
<dbReference type="GO" id="GO:0008270">
    <property type="term" value="F:zinc ion binding"/>
    <property type="evidence" value="ECO:0007669"/>
    <property type="project" value="UniProtKB-UniRule"/>
</dbReference>
<keyword evidence="10 14" id="KW-0143">Chaperone</keyword>
<proteinExistence type="inferred from homology"/>
<keyword evidence="8 14" id="KW-0862">Zinc</keyword>
<accession>A0A517TX84</accession>
<gene>
    <name evidence="18" type="primary">dnaJ_2</name>
    <name evidence="14" type="synonym">dnaJ</name>
    <name evidence="18" type="ORF">I41_21600</name>
</gene>
<keyword evidence="3 14" id="KW-0963">Cytoplasm</keyword>
<feature type="zinc finger region" description="CR-type" evidence="15">
    <location>
        <begin position="131"/>
        <end position="209"/>
    </location>
</feature>
<feature type="binding site" evidence="14">
    <location>
        <position position="164"/>
    </location>
    <ligand>
        <name>Zn(2+)</name>
        <dbReference type="ChEBI" id="CHEBI:29105"/>
        <label>2</label>
    </ligand>
</feature>
<dbReference type="FunFam" id="2.10.230.10:FF:000002">
    <property type="entry name" value="Molecular chaperone DnaJ"/>
    <property type="match status" value="1"/>
</dbReference>
<dbReference type="CDD" id="cd06257">
    <property type="entry name" value="DnaJ"/>
    <property type="match status" value="1"/>
</dbReference>
<feature type="repeat" description="CXXCXGXG motif" evidence="14">
    <location>
        <begin position="197"/>
        <end position="204"/>
    </location>
</feature>
<feature type="domain" description="CR-type" evidence="17">
    <location>
        <begin position="131"/>
        <end position="209"/>
    </location>
</feature>
<evidence type="ECO:0000256" key="15">
    <source>
        <dbReference type="PROSITE-ProRule" id="PRU00546"/>
    </source>
</evidence>
<keyword evidence="7 14" id="KW-0863">Zinc-finger</keyword>
<dbReference type="SUPFAM" id="SSF49493">
    <property type="entry name" value="HSP40/DnaJ peptide-binding domain"/>
    <property type="match status" value="2"/>
</dbReference>
<feature type="repeat" description="CXXCXGXG motif" evidence="14">
    <location>
        <begin position="161"/>
        <end position="168"/>
    </location>
</feature>
<dbReference type="InterPro" id="IPR001305">
    <property type="entry name" value="HSP_DnaJ_Cys-rich_dom"/>
</dbReference>
<dbReference type="GO" id="GO:0031072">
    <property type="term" value="F:heat shock protein binding"/>
    <property type="evidence" value="ECO:0007669"/>
    <property type="project" value="InterPro"/>
</dbReference>
<dbReference type="GO" id="GO:0006260">
    <property type="term" value="P:DNA replication"/>
    <property type="evidence" value="ECO:0007669"/>
    <property type="project" value="UniProtKB-KW"/>
</dbReference>
<dbReference type="KEGG" id="llh:I41_21600"/>
<evidence type="ECO:0000256" key="4">
    <source>
        <dbReference type="ARBA" id="ARBA00022705"/>
    </source>
</evidence>
<evidence type="ECO:0000256" key="9">
    <source>
        <dbReference type="ARBA" id="ARBA00023016"/>
    </source>
</evidence>
<evidence type="ECO:0000256" key="13">
    <source>
        <dbReference type="ARBA" id="ARBA00067609"/>
    </source>
</evidence>
<keyword evidence="6 14" id="KW-0677">Repeat</keyword>
<dbReference type="InterPro" id="IPR012724">
    <property type="entry name" value="DnaJ"/>
</dbReference>
<dbReference type="EMBL" id="CP036339">
    <property type="protein sequence ID" value="QDT72973.1"/>
    <property type="molecule type" value="Genomic_DNA"/>
</dbReference>
<feature type="repeat" description="CXXCXGXG motif" evidence="14">
    <location>
        <begin position="144"/>
        <end position="151"/>
    </location>
</feature>
<organism evidence="18 19">
    <name type="scientific">Lacipirellula limnantheis</name>
    <dbReference type="NCBI Taxonomy" id="2528024"/>
    <lineage>
        <taxon>Bacteria</taxon>
        <taxon>Pseudomonadati</taxon>
        <taxon>Planctomycetota</taxon>
        <taxon>Planctomycetia</taxon>
        <taxon>Pirellulales</taxon>
        <taxon>Lacipirellulaceae</taxon>
        <taxon>Lacipirellula</taxon>
    </lineage>
</organism>
<evidence type="ECO:0000313" key="19">
    <source>
        <dbReference type="Proteomes" id="UP000317909"/>
    </source>
</evidence>
<dbReference type="SMART" id="SM00271">
    <property type="entry name" value="DnaJ"/>
    <property type="match status" value="1"/>
</dbReference>
<comment type="domain">
    <text evidence="14">The J domain is necessary and sufficient to stimulate DnaK ATPase activity. Zinc center 1 plays an important role in the autonomous, DnaK-independent chaperone activity of DnaJ. Zinc center 2 is essential for interaction with DnaK and for DnaJ activity.</text>
</comment>
<evidence type="ECO:0000256" key="2">
    <source>
        <dbReference type="ARBA" id="ARBA00011738"/>
    </source>
</evidence>
<dbReference type="Gene3D" id="1.10.287.110">
    <property type="entry name" value="DnaJ domain"/>
    <property type="match status" value="1"/>
</dbReference>
<evidence type="ECO:0000256" key="1">
    <source>
        <dbReference type="ARBA" id="ARBA00004496"/>
    </source>
</evidence>
<dbReference type="HAMAP" id="MF_01152">
    <property type="entry name" value="DnaJ"/>
    <property type="match status" value="1"/>
</dbReference>
<dbReference type="Proteomes" id="UP000317909">
    <property type="component" value="Chromosome"/>
</dbReference>
<feature type="binding site" evidence="14">
    <location>
        <position position="200"/>
    </location>
    <ligand>
        <name>Zn(2+)</name>
        <dbReference type="ChEBI" id="CHEBI:29105"/>
        <label>1</label>
    </ligand>
</feature>
<name>A0A517TX84_9BACT</name>
<evidence type="ECO:0000256" key="11">
    <source>
        <dbReference type="ARBA" id="ARBA00053423"/>
    </source>
</evidence>
<dbReference type="GO" id="GO:0009408">
    <property type="term" value="P:response to heat"/>
    <property type="evidence" value="ECO:0007669"/>
    <property type="project" value="InterPro"/>
</dbReference>
<evidence type="ECO:0000313" key="18">
    <source>
        <dbReference type="EMBL" id="QDT72973.1"/>
    </source>
</evidence>
<protein>
    <recommendedName>
        <fullName evidence="13 14">Chaperone protein DnaJ</fullName>
    </recommendedName>
</protein>
<feature type="binding site" evidence="14">
    <location>
        <position position="147"/>
    </location>
    <ligand>
        <name>Zn(2+)</name>
        <dbReference type="ChEBI" id="CHEBI:29105"/>
        <label>1</label>
    </ligand>
</feature>
<dbReference type="GO" id="GO:0051082">
    <property type="term" value="F:unfolded protein binding"/>
    <property type="evidence" value="ECO:0007669"/>
    <property type="project" value="UniProtKB-UniRule"/>
</dbReference>
<keyword evidence="19" id="KW-1185">Reference proteome</keyword>
<dbReference type="InterPro" id="IPR002939">
    <property type="entry name" value="DnaJ_C"/>
</dbReference>
<feature type="binding site" evidence="14">
    <location>
        <position position="186"/>
    </location>
    <ligand>
        <name>Zn(2+)</name>
        <dbReference type="ChEBI" id="CHEBI:29105"/>
        <label>2</label>
    </ligand>
</feature>
<comment type="function">
    <text evidence="11 14">Participates actively in the response to hyperosmotic and heat shock by preventing the aggregation of stress-denatured proteins and by disaggregating proteins, also in an autonomous, DnaK-independent fashion. Unfolded proteins bind initially to DnaJ; upon interaction with the DnaJ-bound protein, DnaK hydrolyzes its bound ATP, resulting in the formation of a stable complex. GrpE releases ADP from DnaK; ATP binding to DnaK triggers the release of the substrate protein, thus completing the reaction cycle. Several rounds of ATP-dependent interactions between DnaJ, DnaK and GrpE are required for fully efficient folding. Also involved, together with DnaK and GrpE, in the DNA replication of plasmids through activation of initiation proteins.</text>
</comment>
<evidence type="ECO:0000256" key="3">
    <source>
        <dbReference type="ARBA" id="ARBA00022490"/>
    </source>
</evidence>
<dbReference type="Pfam" id="PF00226">
    <property type="entry name" value="DnaJ"/>
    <property type="match status" value="1"/>
</dbReference>
<dbReference type="InterPro" id="IPR036410">
    <property type="entry name" value="HSP_DnaJ_Cys-rich_dom_sf"/>
</dbReference>
<dbReference type="SUPFAM" id="SSF57938">
    <property type="entry name" value="DnaJ/Hsp40 cysteine-rich domain"/>
    <property type="match status" value="1"/>
</dbReference>
<dbReference type="PRINTS" id="PR00625">
    <property type="entry name" value="JDOMAIN"/>
</dbReference>
<evidence type="ECO:0000256" key="8">
    <source>
        <dbReference type="ARBA" id="ARBA00022833"/>
    </source>
</evidence>
<dbReference type="RefSeq" id="WP_145432478.1">
    <property type="nucleotide sequence ID" value="NZ_CP036339.1"/>
</dbReference>
<dbReference type="CDD" id="cd10747">
    <property type="entry name" value="DnaJ_C"/>
    <property type="match status" value="1"/>
</dbReference>